<keyword evidence="2" id="KW-1185">Reference proteome</keyword>
<dbReference type="Pfam" id="PF01874">
    <property type="entry name" value="CitG"/>
    <property type="match status" value="1"/>
</dbReference>
<accession>A0A133V6R4</accession>
<dbReference type="GO" id="GO:0046917">
    <property type="term" value="F:triphosphoribosyl-dephospho-CoA synthase activity"/>
    <property type="evidence" value="ECO:0007669"/>
    <property type="project" value="InterPro"/>
</dbReference>
<gene>
    <name evidence="1" type="ORF">AKJ43_02385</name>
</gene>
<dbReference type="AlphaFoldDB" id="A0A133V6R4"/>
<evidence type="ECO:0000313" key="1">
    <source>
        <dbReference type="EMBL" id="KXB02135.1"/>
    </source>
</evidence>
<reference evidence="1 2" key="1">
    <citation type="journal article" date="2016" name="Sci. Rep.">
        <title>Metabolic traits of an uncultured archaeal lineage -MSBL1- from brine pools of the Red Sea.</title>
        <authorList>
            <person name="Mwirichia R."/>
            <person name="Alam I."/>
            <person name="Rashid M."/>
            <person name="Vinu M."/>
            <person name="Ba-Alawi W."/>
            <person name="Anthony Kamau A."/>
            <person name="Kamanda Ngugi D."/>
            <person name="Goker M."/>
            <person name="Klenk H.P."/>
            <person name="Bajic V."/>
            <person name="Stingl U."/>
        </authorList>
    </citation>
    <scope>NUCLEOTIDE SEQUENCE [LARGE SCALE GENOMIC DNA]</scope>
    <source>
        <strain evidence="1">SCGC-AAA261D19</strain>
    </source>
</reference>
<dbReference type="PANTHER" id="PTHR42280">
    <property type="entry name" value="CITG FAMILY PROTEIN"/>
    <property type="match status" value="1"/>
</dbReference>
<dbReference type="InterPro" id="IPR002736">
    <property type="entry name" value="CitG"/>
</dbReference>
<dbReference type="EMBL" id="LHXX01000024">
    <property type="protein sequence ID" value="KXB02135.1"/>
    <property type="molecule type" value="Genomic_DNA"/>
</dbReference>
<sequence>MDLGTIAERVARSAQLAALLEVSGYPKPGNVHRTADFPDVRYEHFLAGSIAMGSALRKAAIDGALAGKERIKLSGIRIGEKIKSAVQEVNESHYGGNTHLGMLLLFVPLAAAAGKTLVETGKIELESLRNNFTQIMKSTSTIDSLCTYDAICAAIQTGKGENRKTAKSSWLGRAKTDVPSLHEREAREKLSDENVTLYDWLKASSSWDGIANELTSGMEVSFKVGYPTLMETFEKHKDINISVVHTFLKILSEYPDTLVARKVGLEKTTNIVKAVALGLEKAEWISCVAKSILETGGLTSEEGKKALQELDESLRNEGGKLNPGTTADLTASSLMIANLCGLKF</sequence>
<organism evidence="1 2">
    <name type="scientific">candidate division MSBL1 archaeon SCGC-AAA261D19</name>
    <dbReference type="NCBI Taxonomy" id="1698273"/>
    <lineage>
        <taxon>Archaea</taxon>
        <taxon>Methanobacteriati</taxon>
        <taxon>Methanobacteriota</taxon>
        <taxon>candidate division MSBL1</taxon>
    </lineage>
</organism>
<dbReference type="Proteomes" id="UP000070400">
    <property type="component" value="Unassembled WGS sequence"/>
</dbReference>
<evidence type="ECO:0000313" key="2">
    <source>
        <dbReference type="Proteomes" id="UP000070400"/>
    </source>
</evidence>
<evidence type="ECO:0008006" key="3">
    <source>
        <dbReference type="Google" id="ProtNLM"/>
    </source>
</evidence>
<dbReference type="GO" id="GO:0005524">
    <property type="term" value="F:ATP binding"/>
    <property type="evidence" value="ECO:0007669"/>
    <property type="project" value="InterPro"/>
</dbReference>
<dbReference type="Gene3D" id="1.10.4200.10">
    <property type="entry name" value="Triphosphoribosyl-dephospho-CoA protein"/>
    <property type="match status" value="1"/>
</dbReference>
<dbReference type="PANTHER" id="PTHR42280:SF1">
    <property type="entry name" value="CITG FAMILY PROTEIN"/>
    <property type="match status" value="1"/>
</dbReference>
<comment type="caution">
    <text evidence="1">The sequence shown here is derived from an EMBL/GenBank/DDBJ whole genome shotgun (WGS) entry which is preliminary data.</text>
</comment>
<proteinExistence type="predicted"/>
<dbReference type="PATRIC" id="fig|1698273.3.peg.382"/>
<protein>
    <recommendedName>
        <fullName evidence="3">ATP--dephospho-CoA triphosphoribosyl transferase CitG</fullName>
    </recommendedName>
</protein>
<name>A0A133V6R4_9EURY</name>